<feature type="transmembrane region" description="Helical" evidence="5">
    <location>
        <begin position="207"/>
        <end position="224"/>
    </location>
</feature>
<keyword evidence="3 5" id="KW-1133">Transmembrane helix</keyword>
<feature type="transmembrane region" description="Helical" evidence="5">
    <location>
        <begin position="250"/>
        <end position="267"/>
    </location>
</feature>
<dbReference type="RefSeq" id="WP_345120681.1">
    <property type="nucleotide sequence ID" value="NZ_BAABDI010000002.1"/>
</dbReference>
<dbReference type="Pfam" id="PF04932">
    <property type="entry name" value="Wzy_C"/>
    <property type="match status" value="1"/>
</dbReference>
<evidence type="ECO:0000313" key="7">
    <source>
        <dbReference type="EMBL" id="GAA3961273.1"/>
    </source>
</evidence>
<proteinExistence type="predicted"/>
<accession>A0ABP7P825</accession>
<dbReference type="PANTHER" id="PTHR37422:SF13">
    <property type="entry name" value="LIPOPOLYSACCHARIDE BIOSYNTHESIS PROTEIN PA4999-RELATED"/>
    <property type="match status" value="1"/>
</dbReference>
<feature type="transmembrane region" description="Helical" evidence="5">
    <location>
        <begin position="30"/>
        <end position="63"/>
    </location>
</feature>
<name>A0ABP7P825_9BACT</name>
<evidence type="ECO:0000259" key="6">
    <source>
        <dbReference type="Pfam" id="PF04932"/>
    </source>
</evidence>
<feature type="transmembrane region" description="Helical" evidence="5">
    <location>
        <begin position="405"/>
        <end position="422"/>
    </location>
</feature>
<evidence type="ECO:0000256" key="3">
    <source>
        <dbReference type="ARBA" id="ARBA00022989"/>
    </source>
</evidence>
<evidence type="ECO:0000256" key="2">
    <source>
        <dbReference type="ARBA" id="ARBA00022692"/>
    </source>
</evidence>
<sequence>MAQPDVLAEQTAKTIPSFVQLYLSGRLSQYLLLLACVAGIAGLLASRALIAIAPIVGVAAALANPDLRRAWPHYCRNGAAMRAAAVPAFLLLTGLYTTNLTVWRHELFRDLTWLAVPLAFTLAVPLAGWQRLAVGSTFVLGSAAVGLATLGQYLLNPAAANEAIRIGQNMPAITHVFHISFGMMLALAFFWGLLLRRDHRAGPLLRTLLLAAAVAAALTLHILAYRTGLLLLYTGLLATGLRLLARRNLAVGAALLLALGVGPWLAYQSLESVRQRVSSSIWDVQQFRLGHDINDYSLARRLAAIENARAIAGEHWLLGVGPADIRAAMKAQYEWKDFGLRPGNRVEVHNQFLQALLGGGLVGLLLLLTILFWPLRHGWARHSPGVCFFILIQATVMLVDAPLDLQLGLNLFVFGYGFLVVATERRAQAERVPRISNSAA</sequence>
<evidence type="ECO:0000256" key="1">
    <source>
        <dbReference type="ARBA" id="ARBA00004141"/>
    </source>
</evidence>
<keyword evidence="2 5" id="KW-0812">Transmembrane</keyword>
<dbReference type="InterPro" id="IPR051533">
    <property type="entry name" value="WaaL-like"/>
</dbReference>
<dbReference type="Proteomes" id="UP001501556">
    <property type="component" value="Unassembled WGS sequence"/>
</dbReference>
<comment type="caution">
    <text evidence="7">The sequence shown here is derived from an EMBL/GenBank/DDBJ whole genome shotgun (WGS) entry which is preliminary data.</text>
</comment>
<keyword evidence="8" id="KW-1185">Reference proteome</keyword>
<comment type="subcellular location">
    <subcellularLocation>
        <location evidence="1">Membrane</location>
        <topology evidence="1">Multi-pass membrane protein</topology>
    </subcellularLocation>
</comment>
<feature type="transmembrane region" description="Helical" evidence="5">
    <location>
        <begin position="111"/>
        <end position="129"/>
    </location>
</feature>
<dbReference type="PANTHER" id="PTHR37422">
    <property type="entry name" value="TEICHURONIC ACID BIOSYNTHESIS PROTEIN TUAE"/>
    <property type="match status" value="1"/>
</dbReference>
<feature type="domain" description="O-antigen ligase-related" evidence="6">
    <location>
        <begin position="212"/>
        <end position="368"/>
    </location>
</feature>
<reference evidence="8" key="1">
    <citation type="journal article" date="2019" name="Int. J. Syst. Evol. Microbiol.">
        <title>The Global Catalogue of Microorganisms (GCM) 10K type strain sequencing project: providing services to taxonomists for standard genome sequencing and annotation.</title>
        <authorList>
            <consortium name="The Broad Institute Genomics Platform"/>
            <consortium name="The Broad Institute Genome Sequencing Center for Infectious Disease"/>
            <person name="Wu L."/>
            <person name="Ma J."/>
        </authorList>
    </citation>
    <scope>NUCLEOTIDE SEQUENCE [LARGE SCALE GENOMIC DNA]</scope>
    <source>
        <strain evidence="8">JCM 17217</strain>
    </source>
</reference>
<feature type="transmembrane region" description="Helical" evidence="5">
    <location>
        <begin position="84"/>
        <end position="105"/>
    </location>
</feature>
<feature type="transmembrane region" description="Helical" evidence="5">
    <location>
        <begin position="136"/>
        <end position="155"/>
    </location>
</feature>
<dbReference type="InterPro" id="IPR007016">
    <property type="entry name" value="O-antigen_ligase-rel_domated"/>
</dbReference>
<dbReference type="EMBL" id="BAABDI010000002">
    <property type="protein sequence ID" value="GAA3961273.1"/>
    <property type="molecule type" value="Genomic_DNA"/>
</dbReference>
<keyword evidence="4 5" id="KW-0472">Membrane</keyword>
<feature type="transmembrane region" description="Helical" evidence="5">
    <location>
        <begin position="352"/>
        <end position="375"/>
    </location>
</feature>
<evidence type="ECO:0000256" key="4">
    <source>
        <dbReference type="ARBA" id="ARBA00023136"/>
    </source>
</evidence>
<organism evidence="7 8">
    <name type="scientific">Hymenobacter antarcticus</name>
    <dbReference type="NCBI Taxonomy" id="486270"/>
    <lineage>
        <taxon>Bacteria</taxon>
        <taxon>Pseudomonadati</taxon>
        <taxon>Bacteroidota</taxon>
        <taxon>Cytophagia</taxon>
        <taxon>Cytophagales</taxon>
        <taxon>Hymenobacteraceae</taxon>
        <taxon>Hymenobacter</taxon>
    </lineage>
</organism>
<evidence type="ECO:0000256" key="5">
    <source>
        <dbReference type="SAM" id="Phobius"/>
    </source>
</evidence>
<evidence type="ECO:0000313" key="8">
    <source>
        <dbReference type="Proteomes" id="UP001501556"/>
    </source>
</evidence>
<feature type="transmembrane region" description="Helical" evidence="5">
    <location>
        <begin position="175"/>
        <end position="195"/>
    </location>
</feature>
<gene>
    <name evidence="7" type="ORF">GCM10022407_05220</name>
</gene>
<protein>
    <recommendedName>
        <fullName evidence="6">O-antigen ligase-related domain-containing protein</fullName>
    </recommendedName>
</protein>